<name>Q57277_BACIU</name>
<reference evidence="1" key="2">
    <citation type="journal article" date="1991" name="J. Bacteriol.">
        <title>Properties of the Bacillus subtilis chemotaxis protein CheF, a homolog of the Salmonella typhimurium flagellar protein FliJ.</title>
        <authorList>
            <person name="Ying C."/>
            <person name="Scoffone F."/>
            <person name="Albertini A.M."/>
            <person name="Galizzi A."/>
            <person name="Ordal G.W."/>
        </authorList>
    </citation>
    <scope>NUCLEOTIDE SEQUENCE</scope>
    <source>
        <strain evidence="1">168</strain>
    </source>
</reference>
<accession>Q57277</accession>
<sequence>MTFWPLSRKYSAIAVAVYAAFNLINAGWSEVATTTIDRFSPSFPRSFSINSRTSRPRSPTSAMTFKSASVCLAIIPIKVLFPTPLPAKIPIRWPLPTVSKLSIDLTPTPIFSRIGGRFIGLGGDCSVDTGETFRQKLSSSGSPKASMTCPISPVPTLTRSDSPVASTMLPGAMLAASK</sequence>
<reference evidence="1" key="1">
    <citation type="journal article" date="1991" name="J. Bacteriol.">
        <title>The flaA locus of Bacillus subtilis is part of a large operon coding for flagellar structures, motility functions, and an ATPase-like polypeptide.</title>
        <authorList>
            <person name="Galizzi A."/>
            <person name="Scoffone F."/>
            <person name="Crabb W.D."/>
            <person name="Caramori T."/>
            <person name="Albertini A.M."/>
        </authorList>
    </citation>
    <scope>NUCLEOTIDE SEQUENCE</scope>
    <source>
        <strain evidence="1">168</strain>
    </source>
</reference>
<evidence type="ECO:0000313" key="1">
    <source>
        <dbReference type="EMBL" id="CAA39531.1"/>
    </source>
</evidence>
<dbReference type="PIR" id="S14505">
    <property type="entry name" value="S14505"/>
</dbReference>
<dbReference type="EMBL" id="X56049">
    <property type="protein sequence ID" value="CAA39531.1"/>
    <property type="molecule type" value="Genomic_DNA"/>
</dbReference>
<protein>
    <submittedName>
        <fullName evidence="1">B. subtilis FlaA locus operon</fullName>
    </submittedName>
</protein>
<dbReference type="AlphaFoldDB" id="Q57277"/>
<proteinExistence type="predicted"/>
<organism evidence="1">
    <name type="scientific">Bacillus subtilis</name>
    <dbReference type="NCBI Taxonomy" id="1423"/>
    <lineage>
        <taxon>Bacteria</taxon>
        <taxon>Bacillati</taxon>
        <taxon>Bacillota</taxon>
        <taxon>Bacilli</taxon>
        <taxon>Bacillales</taxon>
        <taxon>Bacillaceae</taxon>
        <taxon>Bacillus</taxon>
    </lineage>
</organism>